<reference evidence="1 2" key="1">
    <citation type="submission" date="2016-10" db="EMBL/GenBank/DDBJ databases">
        <authorList>
            <person name="de Groot N.N."/>
        </authorList>
    </citation>
    <scope>NUCLEOTIDE SEQUENCE [LARGE SCALE GENOMIC DNA]</scope>
    <source>
        <strain evidence="1 2">CGMCC 1.12333</strain>
    </source>
</reference>
<evidence type="ECO:0000313" key="2">
    <source>
        <dbReference type="Proteomes" id="UP000199138"/>
    </source>
</evidence>
<dbReference type="EMBL" id="FPBK01000005">
    <property type="protein sequence ID" value="SFU50602.1"/>
    <property type="molecule type" value="Genomic_DNA"/>
</dbReference>
<dbReference type="Proteomes" id="UP000199138">
    <property type="component" value="Unassembled WGS sequence"/>
</dbReference>
<keyword evidence="2" id="KW-1185">Reference proteome</keyword>
<gene>
    <name evidence="1" type="ORF">SAMN05216480_105168</name>
</gene>
<proteinExistence type="predicted"/>
<dbReference type="AlphaFoldDB" id="A0A1I7GQ41"/>
<protein>
    <submittedName>
        <fullName evidence="1">Uncharacterized protein</fullName>
    </submittedName>
</protein>
<name>A0A1I7GQ41_9FLAO</name>
<dbReference type="STRING" id="1224947.SAMN05216480_105168"/>
<organism evidence="1 2">
    <name type="scientific">Pustulibacterium marinum</name>
    <dbReference type="NCBI Taxonomy" id="1224947"/>
    <lineage>
        <taxon>Bacteria</taxon>
        <taxon>Pseudomonadati</taxon>
        <taxon>Bacteroidota</taxon>
        <taxon>Flavobacteriia</taxon>
        <taxon>Flavobacteriales</taxon>
        <taxon>Flavobacteriaceae</taxon>
        <taxon>Pustulibacterium</taxon>
    </lineage>
</organism>
<evidence type="ECO:0000313" key="1">
    <source>
        <dbReference type="EMBL" id="SFU50602.1"/>
    </source>
</evidence>
<accession>A0A1I7GQ41</accession>
<sequence length="71" mass="8544">MLESILYIMKLIRVRRRTKQEKRFSNDMGMLNAKVTYVTKTFANIPYKTLHKYRETYYGKVKDCQDCVISN</sequence>